<proteinExistence type="predicted"/>
<gene>
    <name evidence="3" type="ORF">FSC37_21065</name>
</gene>
<protein>
    <submittedName>
        <fullName evidence="3">DUF3617 domain-containing protein</fullName>
    </submittedName>
</protein>
<evidence type="ECO:0000313" key="3">
    <source>
        <dbReference type="EMBL" id="TXC67284.1"/>
    </source>
</evidence>
<feature type="region of interest" description="Disordered" evidence="1">
    <location>
        <begin position="67"/>
        <end position="86"/>
    </location>
</feature>
<dbReference type="InterPro" id="IPR022061">
    <property type="entry name" value="DUF3617"/>
</dbReference>
<evidence type="ECO:0000256" key="1">
    <source>
        <dbReference type="SAM" id="MobiDB-lite"/>
    </source>
</evidence>
<evidence type="ECO:0000313" key="4">
    <source>
        <dbReference type="Proteomes" id="UP000321832"/>
    </source>
</evidence>
<dbReference type="EMBL" id="VOPW01000001">
    <property type="protein sequence ID" value="TXC67284.1"/>
    <property type="molecule type" value="Genomic_DNA"/>
</dbReference>
<evidence type="ECO:0000256" key="2">
    <source>
        <dbReference type="SAM" id="SignalP"/>
    </source>
</evidence>
<keyword evidence="2" id="KW-0732">Signal</keyword>
<dbReference type="Pfam" id="PF12276">
    <property type="entry name" value="DUF3617"/>
    <property type="match status" value="1"/>
</dbReference>
<dbReference type="AlphaFoldDB" id="A0A5C6U320"/>
<keyword evidence="4" id="KW-1185">Reference proteome</keyword>
<comment type="caution">
    <text evidence="3">The sequence shown here is derived from an EMBL/GenBank/DDBJ whole genome shotgun (WGS) entry which is preliminary data.</text>
</comment>
<dbReference type="Proteomes" id="UP000321832">
    <property type="component" value="Unassembled WGS sequence"/>
</dbReference>
<accession>A0A5C6U320</accession>
<feature type="chain" id="PRO_5022878986" evidence="2">
    <location>
        <begin position="23"/>
        <end position="191"/>
    </location>
</feature>
<name>A0A5C6U320_9BURK</name>
<dbReference type="PROSITE" id="PS51257">
    <property type="entry name" value="PROKAR_LIPOPROTEIN"/>
    <property type="match status" value="1"/>
</dbReference>
<feature type="signal peptide" evidence="2">
    <location>
        <begin position="1"/>
        <end position="22"/>
    </location>
</feature>
<sequence length="191" mass="20810">MTIRRHLLATLALCACCLPALAQLSPKPELGLWETRTKMTVNGRDMLADMRTAQEAMMKSLPPEQRAQMAEAMKAQGAGAPSETDQECLDAKSLADWADPKARLREMEKDAPGCKFDQTAAGGATLQFKGRCTDPEGFTGDVTGTMTMKGPREWTALYTGKGQSQGRPMDMRVETRGRWLAASCGAVKPQR</sequence>
<reference evidence="3 4" key="1">
    <citation type="submission" date="2019-08" db="EMBL/GenBank/DDBJ databases">
        <authorList>
            <person name="Khan S.A."/>
            <person name="Jeon C.O."/>
            <person name="Jeong S.E."/>
        </authorList>
    </citation>
    <scope>NUCLEOTIDE SEQUENCE [LARGE SCALE GENOMIC DNA]</scope>
    <source>
        <strain evidence="4">IMCC1728</strain>
    </source>
</reference>
<organism evidence="3 4">
    <name type="scientific">Piscinibacter aquaticus</name>
    <dbReference type="NCBI Taxonomy" id="392597"/>
    <lineage>
        <taxon>Bacteria</taxon>
        <taxon>Pseudomonadati</taxon>
        <taxon>Pseudomonadota</taxon>
        <taxon>Betaproteobacteria</taxon>
        <taxon>Burkholderiales</taxon>
        <taxon>Sphaerotilaceae</taxon>
        <taxon>Piscinibacter</taxon>
    </lineage>
</organism>